<keyword evidence="2" id="KW-1185">Reference proteome</keyword>
<comment type="caution">
    <text evidence="1">The sequence shown here is derived from an EMBL/GenBank/DDBJ whole genome shotgun (WGS) entry which is preliminary data.</text>
</comment>
<name>A0ABU3YBM5_9SPHN</name>
<dbReference type="RefSeq" id="WP_317227970.1">
    <property type="nucleotide sequence ID" value="NZ_JAWJEJ010000002.1"/>
</dbReference>
<dbReference type="EMBL" id="JAWJEJ010000002">
    <property type="protein sequence ID" value="MDV3458799.1"/>
    <property type="molecule type" value="Genomic_DNA"/>
</dbReference>
<gene>
    <name evidence="1" type="ORF">RZN05_17510</name>
</gene>
<proteinExistence type="predicted"/>
<reference evidence="1 2" key="1">
    <citation type="submission" date="2023-10" db="EMBL/GenBank/DDBJ databases">
        <title>Sphingomonas sp. HF-S4 16S ribosomal RNA gene Genome sequencing and assembly.</title>
        <authorList>
            <person name="Lee H."/>
        </authorList>
    </citation>
    <scope>NUCLEOTIDE SEQUENCE [LARGE SCALE GENOMIC DNA]</scope>
    <source>
        <strain evidence="1 2">HF-S4</strain>
    </source>
</reference>
<protein>
    <submittedName>
        <fullName evidence="1">Uncharacterized protein</fullName>
    </submittedName>
</protein>
<organism evidence="1 2">
    <name type="scientific">Sphingomonas agrestis</name>
    <dbReference type="NCBI Taxonomy" id="3080540"/>
    <lineage>
        <taxon>Bacteria</taxon>
        <taxon>Pseudomonadati</taxon>
        <taxon>Pseudomonadota</taxon>
        <taxon>Alphaproteobacteria</taxon>
        <taxon>Sphingomonadales</taxon>
        <taxon>Sphingomonadaceae</taxon>
        <taxon>Sphingomonas</taxon>
    </lineage>
</organism>
<accession>A0ABU3YBM5</accession>
<evidence type="ECO:0000313" key="2">
    <source>
        <dbReference type="Proteomes" id="UP001273531"/>
    </source>
</evidence>
<sequence length="98" mass="10154">MALFAFLATAVADEVEGRRPGARHAMLIYVTAADFEAAQPKAAGVAIGAGWMLVRLEKGKPIDADQPQVDSVLAAAAKTAIEEGSAMVVYGDELPPDA</sequence>
<evidence type="ECO:0000313" key="1">
    <source>
        <dbReference type="EMBL" id="MDV3458799.1"/>
    </source>
</evidence>
<dbReference type="Proteomes" id="UP001273531">
    <property type="component" value="Unassembled WGS sequence"/>
</dbReference>